<organism evidence="18 19">
    <name type="scientific">Phragmitibacter flavus</name>
    <dbReference type="NCBI Taxonomy" id="2576071"/>
    <lineage>
        <taxon>Bacteria</taxon>
        <taxon>Pseudomonadati</taxon>
        <taxon>Verrucomicrobiota</taxon>
        <taxon>Verrucomicrobiia</taxon>
        <taxon>Verrucomicrobiales</taxon>
        <taxon>Verrucomicrobiaceae</taxon>
        <taxon>Phragmitibacter</taxon>
    </lineage>
</organism>
<keyword evidence="4" id="KW-0997">Cell inner membrane</keyword>
<dbReference type="GO" id="GO:0008360">
    <property type="term" value="P:regulation of cell shape"/>
    <property type="evidence" value="ECO:0007669"/>
    <property type="project" value="UniProtKB-KW"/>
</dbReference>
<dbReference type="GO" id="GO:0009252">
    <property type="term" value="P:peptidoglycan biosynthetic process"/>
    <property type="evidence" value="ECO:0007669"/>
    <property type="project" value="UniProtKB-KW"/>
</dbReference>
<keyword evidence="13" id="KW-0961">Cell wall biogenesis/degradation</keyword>
<keyword evidence="6" id="KW-0645">Protease</keyword>
<dbReference type="InterPro" id="IPR036138">
    <property type="entry name" value="PBP_dimer_sf"/>
</dbReference>
<feature type="signal peptide" evidence="15">
    <location>
        <begin position="1"/>
        <end position="27"/>
    </location>
</feature>
<evidence type="ECO:0000256" key="12">
    <source>
        <dbReference type="ARBA" id="ARBA00023136"/>
    </source>
</evidence>
<evidence type="ECO:0000259" key="17">
    <source>
        <dbReference type="Pfam" id="PF03717"/>
    </source>
</evidence>
<dbReference type="InterPro" id="IPR005311">
    <property type="entry name" value="PBP_dimer"/>
</dbReference>
<name>A0A5R8K7Z9_9BACT</name>
<dbReference type="Gene3D" id="3.90.1310.10">
    <property type="entry name" value="Penicillin-binding protein 2a (Domain 2)"/>
    <property type="match status" value="1"/>
</dbReference>
<keyword evidence="7" id="KW-0812">Transmembrane</keyword>
<dbReference type="InterPro" id="IPR050515">
    <property type="entry name" value="Beta-lactam/transpept"/>
</dbReference>
<accession>A0A5R8K7Z9</accession>
<evidence type="ECO:0000256" key="6">
    <source>
        <dbReference type="ARBA" id="ARBA00022670"/>
    </source>
</evidence>
<dbReference type="OrthoDB" id="9804124at2"/>
<dbReference type="EMBL" id="VAUV01000024">
    <property type="protein sequence ID" value="TLD68477.1"/>
    <property type="molecule type" value="Genomic_DNA"/>
</dbReference>
<evidence type="ECO:0000256" key="1">
    <source>
        <dbReference type="ARBA" id="ARBA00004167"/>
    </source>
</evidence>
<dbReference type="PANTHER" id="PTHR30627:SF2">
    <property type="entry name" value="PEPTIDOGLYCAN D,D-TRANSPEPTIDASE MRDA"/>
    <property type="match status" value="1"/>
</dbReference>
<comment type="caution">
    <text evidence="18">The sequence shown here is derived from an EMBL/GenBank/DDBJ whole genome shotgun (WGS) entry which is preliminary data.</text>
</comment>
<evidence type="ECO:0000256" key="11">
    <source>
        <dbReference type="ARBA" id="ARBA00022989"/>
    </source>
</evidence>
<dbReference type="PANTHER" id="PTHR30627">
    <property type="entry name" value="PEPTIDOGLYCAN D,D-TRANSPEPTIDASE"/>
    <property type="match status" value="1"/>
</dbReference>
<dbReference type="RefSeq" id="WP_138088569.1">
    <property type="nucleotide sequence ID" value="NZ_VAUV01000024.1"/>
</dbReference>
<evidence type="ECO:0000256" key="4">
    <source>
        <dbReference type="ARBA" id="ARBA00022519"/>
    </source>
</evidence>
<dbReference type="Pfam" id="PF03717">
    <property type="entry name" value="PBP_dimer"/>
    <property type="match status" value="1"/>
</dbReference>
<evidence type="ECO:0000256" key="7">
    <source>
        <dbReference type="ARBA" id="ARBA00022692"/>
    </source>
</evidence>
<evidence type="ECO:0000256" key="15">
    <source>
        <dbReference type="SAM" id="SignalP"/>
    </source>
</evidence>
<evidence type="ECO:0000256" key="13">
    <source>
        <dbReference type="ARBA" id="ARBA00023316"/>
    </source>
</evidence>
<evidence type="ECO:0000256" key="9">
    <source>
        <dbReference type="ARBA" id="ARBA00022960"/>
    </source>
</evidence>
<keyword evidence="8 18" id="KW-0378">Hydrolase</keyword>
<keyword evidence="19" id="KW-1185">Reference proteome</keyword>
<dbReference type="InterPro" id="IPR001460">
    <property type="entry name" value="PCN-bd_Tpept"/>
</dbReference>
<feature type="domain" description="Penicillin-binding protein transpeptidase" evidence="16">
    <location>
        <begin position="294"/>
        <end position="624"/>
    </location>
</feature>
<feature type="domain" description="Penicillin-binding protein dimerisation" evidence="17">
    <location>
        <begin position="73"/>
        <end position="260"/>
    </location>
</feature>
<keyword evidence="15" id="KW-0732">Signal</keyword>
<evidence type="ECO:0000256" key="8">
    <source>
        <dbReference type="ARBA" id="ARBA00022801"/>
    </source>
</evidence>
<dbReference type="InterPro" id="IPR012338">
    <property type="entry name" value="Beta-lactam/transpept-like"/>
</dbReference>
<evidence type="ECO:0000256" key="5">
    <source>
        <dbReference type="ARBA" id="ARBA00022645"/>
    </source>
</evidence>
<keyword evidence="10" id="KW-0573">Peptidoglycan synthesis</keyword>
<dbReference type="AlphaFoldDB" id="A0A5R8K7Z9"/>
<protein>
    <submittedName>
        <fullName evidence="18">Penicillin-binding protein 2</fullName>
        <ecNumber evidence="18">3.4.16.4</ecNumber>
    </submittedName>
</protein>
<evidence type="ECO:0000256" key="3">
    <source>
        <dbReference type="ARBA" id="ARBA00022475"/>
    </source>
</evidence>
<keyword evidence="11" id="KW-1133">Transmembrane helix</keyword>
<dbReference type="GO" id="GO:0008658">
    <property type="term" value="F:penicillin binding"/>
    <property type="evidence" value="ECO:0007669"/>
    <property type="project" value="InterPro"/>
</dbReference>
<keyword evidence="12" id="KW-0472">Membrane</keyword>
<evidence type="ECO:0000256" key="10">
    <source>
        <dbReference type="ARBA" id="ARBA00022984"/>
    </source>
</evidence>
<dbReference type="GO" id="GO:0009002">
    <property type="term" value="F:serine-type D-Ala-D-Ala carboxypeptidase activity"/>
    <property type="evidence" value="ECO:0007669"/>
    <property type="project" value="UniProtKB-EC"/>
</dbReference>
<feature type="region of interest" description="Disordered" evidence="14">
    <location>
        <begin position="652"/>
        <end position="672"/>
    </location>
</feature>
<evidence type="ECO:0000256" key="14">
    <source>
        <dbReference type="SAM" id="MobiDB-lite"/>
    </source>
</evidence>
<evidence type="ECO:0000259" key="16">
    <source>
        <dbReference type="Pfam" id="PF00905"/>
    </source>
</evidence>
<proteinExistence type="predicted"/>
<dbReference type="GO" id="GO:0006508">
    <property type="term" value="P:proteolysis"/>
    <property type="evidence" value="ECO:0007669"/>
    <property type="project" value="UniProtKB-KW"/>
</dbReference>
<sequence length="699" mass="75629">MPFSVRFWSLLSSLALILASGGIPVSAQQSAALRALPADDSDSDTSLDVPTAKRELSAGWKTQTQARALSLIIPAPRGQIVDRNGIPLAQTRVAQYLALSYPFLGKDATDTEIVSFAHERILKANRLLGKNWNITGDKLLNHYKNRRWLPLVFSLNDGINEEISEEQQALLKPLTQPGSGLLLQAAYLRFYPKGASAPHMLGYVGKSRPLPVTPAQDGDPIFEETEGKSGLEQSFDRDLQGTPGMVSVLFDADGGKIDEQTVRRPKPGNNVVTTLDYHMQSYAETALAKHTKGGAMVVMDVRTGDVLAMASYPLYDPNMWVPGITSENFRALNEDKRTPLYARAFQGEYPPASTFKIIVSLAALETGKITAKSAYDCSTALRIGDRVFHNHTKNPEGYMNVVSAIKRSCNTWFYQAGLAVGADPITDMAQRFGFGERTGIPVGGETAGFVPTNTWMIERLGHRMQGGDIANLSIGQGRTLVTPLQTAQSMAAVADGVNMPRARLVSQVQDPNDRVLQAFPPQVARQVNLQPAAREAVIKGMVAVCNSPGGTGRAAALDKKYNCQVAGKTGTAQWKPNEERNLAWFTGFLPANDPIYAYAIVYEGQPYESVSGGGKAAPIVKEVFTKVYDNAPPDDPLILLSQAEEAAKAIPVSEEDEEIEGSGGMGNDGEAVTPINEAEPVDEGEKRGIGGFFRKLFGR</sequence>
<dbReference type="SUPFAM" id="SSF56601">
    <property type="entry name" value="beta-lactamase/transpeptidase-like"/>
    <property type="match status" value="1"/>
</dbReference>
<dbReference type="NCBIfam" id="TIGR03423">
    <property type="entry name" value="pbp2_mrdA"/>
    <property type="match status" value="1"/>
</dbReference>
<dbReference type="EC" id="3.4.16.4" evidence="18"/>
<evidence type="ECO:0000313" key="18">
    <source>
        <dbReference type="EMBL" id="TLD68477.1"/>
    </source>
</evidence>
<dbReference type="Proteomes" id="UP000306196">
    <property type="component" value="Unassembled WGS sequence"/>
</dbReference>
<gene>
    <name evidence="18" type="primary">mrdA</name>
    <name evidence="18" type="ORF">FEM03_22500</name>
</gene>
<dbReference type="InterPro" id="IPR017790">
    <property type="entry name" value="Penicillin-binding_protein_2"/>
</dbReference>
<keyword evidence="5 18" id="KW-0121">Carboxypeptidase</keyword>
<dbReference type="GO" id="GO:0071555">
    <property type="term" value="P:cell wall organization"/>
    <property type="evidence" value="ECO:0007669"/>
    <property type="project" value="UniProtKB-KW"/>
</dbReference>
<dbReference type="Gene3D" id="3.40.710.10">
    <property type="entry name" value="DD-peptidase/beta-lactamase superfamily"/>
    <property type="match status" value="1"/>
</dbReference>
<dbReference type="Pfam" id="PF00905">
    <property type="entry name" value="Transpeptidase"/>
    <property type="match status" value="1"/>
</dbReference>
<keyword evidence="3" id="KW-1003">Cell membrane</keyword>
<feature type="chain" id="PRO_5024288665" evidence="15">
    <location>
        <begin position="28"/>
        <end position="699"/>
    </location>
</feature>
<dbReference type="GO" id="GO:0071972">
    <property type="term" value="F:peptidoglycan L,D-transpeptidase activity"/>
    <property type="evidence" value="ECO:0007669"/>
    <property type="project" value="TreeGrafter"/>
</dbReference>
<dbReference type="SUPFAM" id="SSF56519">
    <property type="entry name" value="Penicillin binding protein dimerisation domain"/>
    <property type="match status" value="1"/>
</dbReference>
<evidence type="ECO:0000313" key="19">
    <source>
        <dbReference type="Proteomes" id="UP000306196"/>
    </source>
</evidence>
<comment type="subcellular location">
    <subcellularLocation>
        <location evidence="2">Cell membrane</location>
    </subcellularLocation>
    <subcellularLocation>
        <location evidence="1">Membrane</location>
        <topology evidence="1">Single-pass membrane protein</topology>
    </subcellularLocation>
</comment>
<evidence type="ECO:0000256" key="2">
    <source>
        <dbReference type="ARBA" id="ARBA00004236"/>
    </source>
</evidence>
<dbReference type="GO" id="GO:0005886">
    <property type="term" value="C:plasma membrane"/>
    <property type="evidence" value="ECO:0007669"/>
    <property type="project" value="UniProtKB-SubCell"/>
</dbReference>
<reference evidence="18 19" key="1">
    <citation type="submission" date="2019-05" db="EMBL/GenBank/DDBJ databases">
        <title>Verrucobacter flavum gen. nov., sp. nov. a new member of the family Verrucomicrobiaceae.</title>
        <authorList>
            <person name="Szuroczki S."/>
            <person name="Abbaszade G."/>
            <person name="Szabo A."/>
            <person name="Felfoldi T."/>
            <person name="Schumann P."/>
            <person name="Boka K."/>
            <person name="Keki Z."/>
            <person name="Toumi M."/>
            <person name="Toth E."/>
        </authorList>
    </citation>
    <scope>NUCLEOTIDE SEQUENCE [LARGE SCALE GENOMIC DNA]</scope>
    <source>
        <strain evidence="18 19">MG-N-17</strain>
    </source>
</reference>
<keyword evidence="9" id="KW-0133">Cell shape</keyword>